<dbReference type="EMBL" id="CM007375">
    <property type="protein sequence ID" value="OIV97277.1"/>
    <property type="molecule type" value="Genomic_DNA"/>
</dbReference>
<proteinExistence type="inferred from homology"/>
<evidence type="ECO:0000313" key="3">
    <source>
        <dbReference type="EMBL" id="OIV97277.1"/>
    </source>
</evidence>
<feature type="domain" description="Phytochrome chromophore attachment site" evidence="2">
    <location>
        <begin position="46"/>
        <end position="92"/>
    </location>
</feature>
<dbReference type="STRING" id="3871.A0A4P1QXI5"/>
<comment type="similarity">
    <text evidence="1">Belongs to the phytochrome family.</text>
</comment>
<gene>
    <name evidence="3" type="ORF">TanjilG_07029</name>
</gene>
<dbReference type="PROSITE" id="PS50046">
    <property type="entry name" value="PHYTOCHROME_2"/>
    <property type="match status" value="1"/>
</dbReference>
<keyword evidence="4" id="KW-1185">Reference proteome</keyword>
<reference evidence="3 4" key="1">
    <citation type="journal article" date="2017" name="Plant Biotechnol. J.">
        <title>A comprehensive draft genome sequence for lupin (Lupinus angustifolius), an emerging health food: insights into plant-microbe interactions and legume evolution.</title>
        <authorList>
            <person name="Hane J.K."/>
            <person name="Ming Y."/>
            <person name="Kamphuis L.G."/>
            <person name="Nelson M.N."/>
            <person name="Garg G."/>
            <person name="Atkins C.A."/>
            <person name="Bayer P.E."/>
            <person name="Bravo A."/>
            <person name="Bringans S."/>
            <person name="Cannon S."/>
            <person name="Edwards D."/>
            <person name="Foley R."/>
            <person name="Gao L.L."/>
            <person name="Harrison M.J."/>
            <person name="Huang W."/>
            <person name="Hurgobin B."/>
            <person name="Li S."/>
            <person name="Liu C.W."/>
            <person name="McGrath A."/>
            <person name="Morahan G."/>
            <person name="Murray J."/>
            <person name="Weller J."/>
            <person name="Jian J."/>
            <person name="Singh K.B."/>
        </authorList>
    </citation>
    <scope>NUCLEOTIDE SEQUENCE [LARGE SCALE GENOMIC DNA]</scope>
    <source>
        <strain evidence="4">cv. Tanjil</strain>
        <tissue evidence="3">Whole plant</tissue>
    </source>
</reference>
<dbReference type="InterPro" id="IPR029016">
    <property type="entry name" value="GAF-like_dom_sf"/>
</dbReference>
<evidence type="ECO:0000313" key="4">
    <source>
        <dbReference type="Proteomes" id="UP000188354"/>
    </source>
</evidence>
<protein>
    <recommendedName>
        <fullName evidence="2">Phytochrome chromophore attachment site domain-containing protein</fullName>
    </recommendedName>
</protein>
<evidence type="ECO:0000256" key="1">
    <source>
        <dbReference type="ARBA" id="ARBA00008235"/>
    </source>
</evidence>
<dbReference type="SUPFAM" id="SSF55781">
    <property type="entry name" value="GAF domain-like"/>
    <property type="match status" value="1"/>
</dbReference>
<organism evidence="3 4">
    <name type="scientific">Lupinus angustifolius</name>
    <name type="common">Narrow-leaved blue lupine</name>
    <dbReference type="NCBI Taxonomy" id="3871"/>
    <lineage>
        <taxon>Eukaryota</taxon>
        <taxon>Viridiplantae</taxon>
        <taxon>Streptophyta</taxon>
        <taxon>Embryophyta</taxon>
        <taxon>Tracheophyta</taxon>
        <taxon>Spermatophyta</taxon>
        <taxon>Magnoliopsida</taxon>
        <taxon>eudicotyledons</taxon>
        <taxon>Gunneridae</taxon>
        <taxon>Pentapetalae</taxon>
        <taxon>rosids</taxon>
        <taxon>fabids</taxon>
        <taxon>Fabales</taxon>
        <taxon>Fabaceae</taxon>
        <taxon>Papilionoideae</taxon>
        <taxon>50 kb inversion clade</taxon>
        <taxon>genistoids sensu lato</taxon>
        <taxon>core genistoids</taxon>
        <taxon>Genisteae</taxon>
        <taxon>Lupinus</taxon>
    </lineage>
</organism>
<accession>A0A4P1QXI5</accession>
<dbReference type="AlphaFoldDB" id="A0A4P1QXI5"/>
<dbReference type="InterPro" id="IPR016132">
    <property type="entry name" value="Phyto_chromo_attachment"/>
</dbReference>
<dbReference type="Gene3D" id="3.30.450.40">
    <property type="match status" value="1"/>
</dbReference>
<name>A0A4P1QXI5_LUPAN</name>
<dbReference type="Gramene" id="OIV97277">
    <property type="protein sequence ID" value="OIV97277"/>
    <property type="gene ID" value="TanjilG_07029"/>
</dbReference>
<dbReference type="Proteomes" id="UP000188354">
    <property type="component" value="Chromosome LG15"/>
</dbReference>
<sequence>MIVVRVVIDSEPARSSDPAPSLAEALQAQNLAVRASSMLQSLPGEDICLLCDKVVEEVQKLTGYDRVMVYMFYKDDHGEVVSEIMRPIASYPFNYSTLDSYPMKRYRLYRPIRSSPLKGIGKAFLNLRSWLIYYKR</sequence>
<evidence type="ECO:0000259" key="2">
    <source>
        <dbReference type="PROSITE" id="PS50046"/>
    </source>
</evidence>